<dbReference type="PANTHER" id="PTHR43105">
    <property type="entry name" value="RESPIRATORY NITRATE REDUCTASE"/>
    <property type="match status" value="1"/>
</dbReference>
<dbReference type="PROSITE" id="PS51669">
    <property type="entry name" value="4FE4S_MOW_BIS_MGD"/>
    <property type="match status" value="1"/>
</dbReference>
<keyword evidence="9" id="KW-0500">Molybdenum</keyword>
<comment type="similarity">
    <text evidence="4">Belongs to the prokaryotic molybdopterin-containing oxidoreductase family.</text>
</comment>
<evidence type="ECO:0000256" key="6">
    <source>
        <dbReference type="ARBA" id="ARBA00022448"/>
    </source>
</evidence>
<keyword evidence="14" id="KW-0411">Iron-sulfur</keyword>
<keyword evidence="8" id="KW-0004">4Fe-4S</keyword>
<dbReference type="Pfam" id="PF14710">
    <property type="entry name" value="Nitr_red_alph_N"/>
    <property type="match status" value="1"/>
</dbReference>
<evidence type="ECO:0000256" key="5">
    <source>
        <dbReference type="ARBA" id="ARBA00012500"/>
    </source>
</evidence>
<dbReference type="InterPro" id="IPR006468">
    <property type="entry name" value="NarG"/>
</dbReference>
<evidence type="ECO:0000259" key="18">
    <source>
        <dbReference type="PROSITE" id="PS51669"/>
    </source>
</evidence>
<dbReference type="InterPro" id="IPR050123">
    <property type="entry name" value="Prok_molybdopt-oxidoreductase"/>
</dbReference>
<dbReference type="Pfam" id="PF00384">
    <property type="entry name" value="Molybdopterin"/>
    <property type="match status" value="1"/>
</dbReference>
<keyword evidence="16" id="KW-0472">Membrane</keyword>
<proteinExistence type="inferred from homology"/>
<dbReference type="NCBIfam" id="TIGR01580">
    <property type="entry name" value="narG"/>
    <property type="match status" value="1"/>
</dbReference>
<dbReference type="EMBL" id="FNLO01000012">
    <property type="protein sequence ID" value="SDV50514.1"/>
    <property type="molecule type" value="Genomic_DNA"/>
</dbReference>
<keyword evidence="12" id="KW-0560">Oxidoreductase</keyword>
<comment type="catalytic activity">
    <reaction evidence="17">
        <text>nitrate + a quinol = a quinone + nitrite + H2O</text>
        <dbReference type="Rhea" id="RHEA:56144"/>
        <dbReference type="ChEBI" id="CHEBI:15377"/>
        <dbReference type="ChEBI" id="CHEBI:16301"/>
        <dbReference type="ChEBI" id="CHEBI:17632"/>
        <dbReference type="ChEBI" id="CHEBI:24646"/>
        <dbReference type="ChEBI" id="CHEBI:132124"/>
        <dbReference type="EC" id="1.7.5.1"/>
    </reaction>
</comment>
<keyword evidence="6" id="KW-0813">Transport</keyword>
<evidence type="ECO:0000256" key="4">
    <source>
        <dbReference type="ARBA" id="ARBA00010312"/>
    </source>
</evidence>
<dbReference type="GO" id="GO:0045333">
    <property type="term" value="P:cellular respiration"/>
    <property type="evidence" value="ECO:0007669"/>
    <property type="project" value="UniProtKB-ARBA"/>
</dbReference>
<dbReference type="Gene3D" id="3.40.50.12440">
    <property type="match status" value="1"/>
</dbReference>
<dbReference type="EC" id="1.7.5.1" evidence="5"/>
<dbReference type="PROSITE" id="PS00490">
    <property type="entry name" value="MOLYBDOPTERIN_PROK_2"/>
    <property type="match status" value="1"/>
</dbReference>
<dbReference type="GO" id="GO:0043546">
    <property type="term" value="F:molybdopterin cofactor binding"/>
    <property type="evidence" value="ECO:0007669"/>
    <property type="project" value="InterPro"/>
</dbReference>
<dbReference type="InterPro" id="IPR028189">
    <property type="entry name" value="Nitr_red_alph_N"/>
</dbReference>
<evidence type="ECO:0000256" key="2">
    <source>
        <dbReference type="ARBA" id="ARBA00001966"/>
    </source>
</evidence>
<dbReference type="Proteomes" id="UP000243719">
    <property type="component" value="Unassembled WGS sequence"/>
</dbReference>
<evidence type="ECO:0000256" key="14">
    <source>
        <dbReference type="ARBA" id="ARBA00023014"/>
    </source>
</evidence>
<dbReference type="SUPFAM" id="SSF50692">
    <property type="entry name" value="ADC-like"/>
    <property type="match status" value="1"/>
</dbReference>
<dbReference type="GO" id="GO:0042128">
    <property type="term" value="P:nitrate assimilation"/>
    <property type="evidence" value="ECO:0007669"/>
    <property type="project" value="UniProtKB-KW"/>
</dbReference>
<evidence type="ECO:0000256" key="8">
    <source>
        <dbReference type="ARBA" id="ARBA00022485"/>
    </source>
</evidence>
<dbReference type="OrthoDB" id="9759518at2"/>
<dbReference type="GO" id="GO:0046872">
    <property type="term" value="F:metal ion binding"/>
    <property type="evidence" value="ECO:0007669"/>
    <property type="project" value="UniProtKB-KW"/>
</dbReference>
<comment type="subcellular location">
    <subcellularLocation>
        <location evidence="3">Cell membrane</location>
        <topology evidence="3">Peripheral membrane protein</topology>
    </subcellularLocation>
</comment>
<evidence type="ECO:0000256" key="11">
    <source>
        <dbReference type="ARBA" id="ARBA00022982"/>
    </source>
</evidence>
<dbReference type="GO" id="GO:0051539">
    <property type="term" value="F:4 iron, 4 sulfur cluster binding"/>
    <property type="evidence" value="ECO:0007669"/>
    <property type="project" value="UniProtKB-KW"/>
</dbReference>
<dbReference type="InterPro" id="IPR037943">
    <property type="entry name" value="MopB_CT_Nitrate-R-NarG-like"/>
</dbReference>
<reference evidence="20" key="1">
    <citation type="submission" date="2016-09" db="EMBL/GenBank/DDBJ databases">
        <authorList>
            <person name="Varghese N."/>
            <person name="Submissions S."/>
        </authorList>
    </citation>
    <scope>NUCLEOTIDE SEQUENCE [LARGE SCALE GENOMIC DNA]</scope>
    <source>
        <strain evidence="20">JS23</strain>
    </source>
</reference>
<comment type="cofactor">
    <cofactor evidence="2">
        <name>[4Fe-4S] cluster</name>
        <dbReference type="ChEBI" id="CHEBI:49883"/>
    </cofactor>
</comment>
<accession>A0A1H2PTQ2</accession>
<evidence type="ECO:0000256" key="1">
    <source>
        <dbReference type="ARBA" id="ARBA00001942"/>
    </source>
</evidence>
<dbReference type="InterPro" id="IPR006655">
    <property type="entry name" value="Mopterin_OxRdtase_prok_CS"/>
</dbReference>
<evidence type="ECO:0000313" key="19">
    <source>
        <dbReference type="EMBL" id="SDV50514.1"/>
    </source>
</evidence>
<keyword evidence="10" id="KW-0479">Metal-binding</keyword>
<name>A0A1H2PTQ2_9BURK</name>
<dbReference type="CDD" id="cd02750">
    <property type="entry name" value="MopB_Nitrate-R-NarG-like"/>
    <property type="match status" value="1"/>
</dbReference>
<keyword evidence="11" id="KW-0249">Electron transport</keyword>
<evidence type="ECO:0000256" key="17">
    <source>
        <dbReference type="ARBA" id="ARBA00048294"/>
    </source>
</evidence>
<sequence>MSHLLDQLRFFTRKQGEFADGHGETRQESRDWENVYRSRWQYDKIVRSTHGVNCTGSCSWKIYVKNGLITWETQQTDYPRTRADLPNHEPRGCPRGASYSWYIYSANRLKYPKIRKPLLKLWREARRTHADPVLAWASIVEDPVKAQSYKRARGLGGFIRSSWDEANEIIAAANVYTVKQYGPDRVVGFSPIPAMSMVSYAAGSRYLSLIGGVCLSFYDWYCDLPPASPQIWGEQTDVPESADWYNAAYILAWGSNVPQTRTPDAHFFTEVRYKGTKTVAITPDYAEVAKLTDLWLNPKQGTDAALALAFTHVIFKEFHLDRPSAYFRDYVKRYTDLPMLVTLAEIDGGLRAERFLRASDLAGNLGQDNNPDWKTIALDSRSGELVSPQGAIGYRWGETGKWNIEAREGGASRETDLALSLIDGGETADVAYPYFGGQTHEHFEHVAGDAVQFRRLPVRTITLADGSTVRVATVFDLMAGSLAIDRGLGGANVAADYDDATVPGTPAWQERITGVSRDKVIMVAREFAETADKTQGRAMIIIGAAVNHWYHMDMNYRGAVNMLMLCGCIGKSGGGWAHYVGQEKLRPQTGWLPLAFGLDWSRPPRQMNGTSFFYNHSSQWRHEKMSAHEILSPLADKSRFPEHMLDYNIRAERAGWLPSAPQLDRNPLQITRDAAAAGMSSRDYVVKSLQDGTLRFACEQPDKPANFPRNLFIWRSNLLGSSGKGHEYMLKYLLGTRNGVMNEDLGRQADGVKPSEAEWLEEGAIGKLDLVTTLDFRMSSTCVYSDIVLPTATWYEKDDMNTSDMHPFIHPLSAAIDPAWESRSDWEIYKGIARTFSELAEGHLGIESDLVTQPMQHDTPGELAQPFGGMDWKTAGEPPQPGRNCPNMVVVERDYPNIYRKFTSLGPLLDTLGNGGKGINWNTRDEVALLGDINYRVRDVGVSEGRPKIESAIDAAEVILSLAPETNGHVAVKAWQALSAMTGRDHTHLARSSEHEAIRFRDIQAQPRKIISSPTWSGIESEHVSYNAGYTNVHELIPWRTLTGRQQFYQDHPWMQAFGEQLMSYRPPVATRSTEHISGRKPNGQPELVLNWITPHQKWGIHSTYSDNLLMLTLSRGGPIVWLSERDAQRAGIEDNDWIEAFNGNGALTARAVVSQRIKEGMVVMYHAQERIVNVPGAETTGNRGGHHNSVTRVVLKPTHMIGGYAQQSYGFNYYGTVGCNRDEFVVVRKMARVDWLDGTDGDALPRPLPTDIE</sequence>
<dbReference type="STRING" id="1770053.SAMN05216551_11248"/>
<dbReference type="Pfam" id="PF01568">
    <property type="entry name" value="Molydop_binding"/>
    <property type="match status" value="1"/>
</dbReference>
<dbReference type="AlphaFoldDB" id="A0A1H2PTQ2"/>
<dbReference type="Gene3D" id="4.10.1200.10">
    <property type="entry name" value="nitrate reductase tail"/>
    <property type="match status" value="1"/>
</dbReference>
<dbReference type="CDD" id="cd02776">
    <property type="entry name" value="MopB_CT_Nitrate-R-NarG-like"/>
    <property type="match status" value="1"/>
</dbReference>
<dbReference type="InterPro" id="IPR044906">
    <property type="entry name" value="Nitr_red_alph_N_sf"/>
</dbReference>
<comment type="cofactor">
    <cofactor evidence="1">
        <name>Mo-bis(molybdopterin guanine dinucleotide)</name>
        <dbReference type="ChEBI" id="CHEBI:60539"/>
    </cofactor>
</comment>
<evidence type="ECO:0000313" key="20">
    <source>
        <dbReference type="Proteomes" id="UP000243719"/>
    </source>
</evidence>
<evidence type="ECO:0000256" key="16">
    <source>
        <dbReference type="ARBA" id="ARBA00023136"/>
    </source>
</evidence>
<evidence type="ECO:0000256" key="13">
    <source>
        <dbReference type="ARBA" id="ARBA00023004"/>
    </source>
</evidence>
<dbReference type="FunFam" id="3.40.50.12440:FF:000001">
    <property type="entry name" value="Nitrate reductase subunit alpha"/>
    <property type="match status" value="1"/>
</dbReference>
<protein>
    <recommendedName>
        <fullName evidence="5">nitrate reductase (quinone)</fullName>
        <ecNumber evidence="5">1.7.5.1</ecNumber>
    </recommendedName>
</protein>
<evidence type="ECO:0000256" key="15">
    <source>
        <dbReference type="ARBA" id="ARBA00023063"/>
    </source>
</evidence>
<evidence type="ECO:0000256" key="9">
    <source>
        <dbReference type="ARBA" id="ARBA00022505"/>
    </source>
</evidence>
<keyword evidence="7" id="KW-1003">Cell membrane</keyword>
<evidence type="ECO:0000256" key="12">
    <source>
        <dbReference type="ARBA" id="ARBA00023002"/>
    </source>
</evidence>
<dbReference type="GO" id="GO:0160182">
    <property type="term" value="F:nitrate reductase (quinone) activity"/>
    <property type="evidence" value="ECO:0007669"/>
    <property type="project" value="UniProtKB-EC"/>
</dbReference>
<dbReference type="SMART" id="SM00926">
    <property type="entry name" value="Molybdop_Fe4S4"/>
    <property type="match status" value="1"/>
</dbReference>
<dbReference type="InterPro" id="IPR006657">
    <property type="entry name" value="MoPterin_dinucl-bd_dom"/>
</dbReference>
<dbReference type="SUPFAM" id="SSF53706">
    <property type="entry name" value="Formate dehydrogenase/DMSO reductase, domains 1-3"/>
    <property type="match status" value="1"/>
</dbReference>
<dbReference type="GO" id="GO:0005886">
    <property type="term" value="C:plasma membrane"/>
    <property type="evidence" value="ECO:0007669"/>
    <property type="project" value="UniProtKB-SubCell"/>
</dbReference>
<dbReference type="InterPro" id="IPR006656">
    <property type="entry name" value="Mopterin_OxRdtase"/>
</dbReference>
<keyword evidence="15" id="KW-0534">Nitrate assimilation</keyword>
<feature type="domain" description="4Fe-4S Mo/W bis-MGD-type" evidence="18">
    <location>
        <begin position="43"/>
        <end position="107"/>
    </location>
</feature>
<dbReference type="GO" id="GO:0009325">
    <property type="term" value="C:nitrate reductase complex"/>
    <property type="evidence" value="ECO:0007669"/>
    <property type="project" value="InterPro"/>
</dbReference>
<dbReference type="InterPro" id="IPR006963">
    <property type="entry name" value="Mopterin_OxRdtase_4Fe-4S_dom"/>
</dbReference>
<evidence type="ECO:0000256" key="3">
    <source>
        <dbReference type="ARBA" id="ARBA00004202"/>
    </source>
</evidence>
<dbReference type="PANTHER" id="PTHR43105:SF2">
    <property type="entry name" value="RESPIRATORY NITRATE REDUCTASE 2 ALPHA CHAIN"/>
    <property type="match status" value="1"/>
</dbReference>
<dbReference type="InterPro" id="IPR027467">
    <property type="entry name" value="MopterinOxRdtase_cofactor_BS"/>
</dbReference>
<dbReference type="PROSITE" id="PS00551">
    <property type="entry name" value="MOLYBDOPTERIN_PROK_1"/>
    <property type="match status" value="1"/>
</dbReference>
<dbReference type="RefSeq" id="WP_091911785.1">
    <property type="nucleotide sequence ID" value="NZ_FNLO01000012.1"/>
</dbReference>
<dbReference type="InterPro" id="IPR009010">
    <property type="entry name" value="Asp_de-COase-like_dom_sf"/>
</dbReference>
<gene>
    <name evidence="19" type="ORF">SAMN05216551_11248</name>
</gene>
<organism evidence="19 20">
    <name type="scientific">Chitinasiproducens palmae</name>
    <dbReference type="NCBI Taxonomy" id="1770053"/>
    <lineage>
        <taxon>Bacteria</taxon>
        <taxon>Pseudomonadati</taxon>
        <taxon>Pseudomonadota</taxon>
        <taxon>Betaproteobacteria</taxon>
        <taxon>Burkholderiales</taxon>
        <taxon>Burkholderiaceae</taxon>
        <taxon>Chitinasiproducens</taxon>
    </lineage>
</organism>
<keyword evidence="13" id="KW-0408">Iron</keyword>
<evidence type="ECO:0000256" key="10">
    <source>
        <dbReference type="ARBA" id="ARBA00022723"/>
    </source>
</evidence>
<keyword evidence="20" id="KW-1185">Reference proteome</keyword>
<evidence type="ECO:0000256" key="7">
    <source>
        <dbReference type="ARBA" id="ARBA00022475"/>
    </source>
</evidence>